<keyword evidence="4" id="KW-1185">Reference proteome</keyword>
<evidence type="ECO:0000256" key="2">
    <source>
        <dbReference type="ARBA" id="ARBA00023002"/>
    </source>
</evidence>
<dbReference type="AlphaFoldDB" id="A0A1G7XK70"/>
<keyword evidence="2" id="KW-0560">Oxidoreductase</keyword>
<evidence type="ECO:0000313" key="4">
    <source>
        <dbReference type="Proteomes" id="UP000199009"/>
    </source>
</evidence>
<comment type="similarity">
    <text evidence="1">Belongs to the short-chain dehydrogenases/reductases (SDR) family.</text>
</comment>
<evidence type="ECO:0000313" key="3">
    <source>
        <dbReference type="EMBL" id="SDG84463.1"/>
    </source>
</evidence>
<name>A0A1G7XK70_9MICO</name>
<reference evidence="3 4" key="1">
    <citation type="submission" date="2016-10" db="EMBL/GenBank/DDBJ databases">
        <authorList>
            <person name="de Groot N.N."/>
        </authorList>
    </citation>
    <scope>NUCLEOTIDE SEQUENCE [LARGE SCALE GENOMIC DNA]</scope>
    <source>
        <strain evidence="3 4">DSM 23142</strain>
    </source>
</reference>
<evidence type="ECO:0000256" key="1">
    <source>
        <dbReference type="ARBA" id="ARBA00006484"/>
    </source>
</evidence>
<dbReference type="EMBL" id="LT629692">
    <property type="protein sequence ID" value="SDG84463.1"/>
    <property type="molecule type" value="Genomic_DNA"/>
</dbReference>
<dbReference type="PANTHER" id="PTHR24321:SF8">
    <property type="entry name" value="ESTRADIOL 17-BETA-DEHYDROGENASE 8-RELATED"/>
    <property type="match status" value="1"/>
</dbReference>
<dbReference type="CDD" id="cd05233">
    <property type="entry name" value="SDR_c"/>
    <property type="match status" value="1"/>
</dbReference>
<dbReference type="PRINTS" id="PR00081">
    <property type="entry name" value="GDHRDH"/>
</dbReference>
<accession>A0A1G7XK70</accession>
<dbReference type="PANTHER" id="PTHR24321">
    <property type="entry name" value="DEHYDROGENASES, SHORT CHAIN"/>
    <property type="match status" value="1"/>
</dbReference>
<dbReference type="STRING" id="370764.SAMN04489810_1449"/>
<gene>
    <name evidence="3" type="ORF">SAMN04489810_1449</name>
</gene>
<dbReference type="Pfam" id="PF13561">
    <property type="entry name" value="adh_short_C2"/>
    <property type="match status" value="1"/>
</dbReference>
<dbReference type="InterPro" id="IPR002347">
    <property type="entry name" value="SDR_fam"/>
</dbReference>
<dbReference type="Proteomes" id="UP000199009">
    <property type="component" value="Chromosome I"/>
</dbReference>
<dbReference type="Gene3D" id="3.40.50.720">
    <property type="entry name" value="NAD(P)-binding Rossmann-like Domain"/>
    <property type="match status" value="1"/>
</dbReference>
<dbReference type="RefSeq" id="WP_091488149.1">
    <property type="nucleotide sequence ID" value="NZ_LT629692.1"/>
</dbReference>
<proteinExistence type="inferred from homology"/>
<sequence length="249" mass="25787">MNRLEGKVAFVTGAGGGVGSAVCQRFLDEGARVVAVDIDIDKATASVKDALAEGRAIALKCDVSQPDEVEAAIAQAVATFGSLNVLCSPHGGSSTRDGRVTEAALEEFWRVIGVDLFGTLLVSRFGIPHLEEAGGGSVINFASIVGLMAISERDFYTAAKGGIISSTRSIAAGYAATGIRVNAIAPGLTLSPRVAARASTERSKKLQDRHLLGVLQPVDIAEMAVYLASDESKRVTGQVLTVDSGITIT</sequence>
<dbReference type="GO" id="GO:0016491">
    <property type="term" value="F:oxidoreductase activity"/>
    <property type="evidence" value="ECO:0007669"/>
    <property type="project" value="UniProtKB-KW"/>
</dbReference>
<organism evidence="3 4">
    <name type="scientific">Microbacterium pygmaeum</name>
    <dbReference type="NCBI Taxonomy" id="370764"/>
    <lineage>
        <taxon>Bacteria</taxon>
        <taxon>Bacillati</taxon>
        <taxon>Actinomycetota</taxon>
        <taxon>Actinomycetes</taxon>
        <taxon>Micrococcales</taxon>
        <taxon>Microbacteriaceae</taxon>
        <taxon>Microbacterium</taxon>
    </lineage>
</organism>
<dbReference type="InterPro" id="IPR036291">
    <property type="entry name" value="NAD(P)-bd_dom_sf"/>
</dbReference>
<protein>
    <submittedName>
        <fullName evidence="3">NAD(P)-dependent dehydrogenase, short-chain alcohol dehydrogenase family</fullName>
    </submittedName>
</protein>
<dbReference type="FunFam" id="3.40.50.720:FF:000084">
    <property type="entry name" value="Short-chain dehydrogenase reductase"/>
    <property type="match status" value="1"/>
</dbReference>
<dbReference type="SUPFAM" id="SSF51735">
    <property type="entry name" value="NAD(P)-binding Rossmann-fold domains"/>
    <property type="match status" value="1"/>
</dbReference>
<dbReference type="OrthoDB" id="517007at2"/>